<proteinExistence type="predicted"/>
<evidence type="ECO:0000313" key="2">
    <source>
        <dbReference type="EMBL" id="KNE71642.1"/>
    </source>
</evidence>
<dbReference type="Proteomes" id="UP000054350">
    <property type="component" value="Unassembled WGS sequence"/>
</dbReference>
<dbReference type="VEuPathDB" id="FungiDB:AMAG_16200"/>
<reference evidence="3" key="2">
    <citation type="submission" date="2009-11" db="EMBL/GenBank/DDBJ databases">
        <title>The Genome Sequence of Allomyces macrogynus strain ATCC 38327.</title>
        <authorList>
            <consortium name="The Broad Institute Genome Sequencing Platform"/>
            <person name="Russ C."/>
            <person name="Cuomo C."/>
            <person name="Shea T."/>
            <person name="Young S.K."/>
            <person name="Zeng Q."/>
            <person name="Koehrsen M."/>
            <person name="Haas B."/>
            <person name="Borodovsky M."/>
            <person name="Guigo R."/>
            <person name="Alvarado L."/>
            <person name="Berlin A."/>
            <person name="Borenstein D."/>
            <person name="Chen Z."/>
            <person name="Engels R."/>
            <person name="Freedman E."/>
            <person name="Gellesch M."/>
            <person name="Goldberg J."/>
            <person name="Griggs A."/>
            <person name="Gujja S."/>
            <person name="Heiman D."/>
            <person name="Hepburn T."/>
            <person name="Howarth C."/>
            <person name="Jen D."/>
            <person name="Larson L."/>
            <person name="Lewis B."/>
            <person name="Mehta T."/>
            <person name="Park D."/>
            <person name="Pearson M."/>
            <person name="Roberts A."/>
            <person name="Saif S."/>
            <person name="Shenoy N."/>
            <person name="Sisk P."/>
            <person name="Stolte C."/>
            <person name="Sykes S."/>
            <person name="Walk T."/>
            <person name="White J."/>
            <person name="Yandava C."/>
            <person name="Burger G."/>
            <person name="Gray M.W."/>
            <person name="Holland P.W.H."/>
            <person name="King N."/>
            <person name="Lang F.B.F."/>
            <person name="Roger A.J."/>
            <person name="Ruiz-Trillo I."/>
            <person name="Lander E."/>
            <person name="Nusbaum C."/>
        </authorList>
    </citation>
    <scope>NUCLEOTIDE SEQUENCE [LARGE SCALE GENOMIC DNA]</scope>
    <source>
        <strain evidence="3">ATCC 38327</strain>
    </source>
</reference>
<dbReference type="SUPFAM" id="SSF53335">
    <property type="entry name" value="S-adenosyl-L-methionine-dependent methyltransferases"/>
    <property type="match status" value="1"/>
</dbReference>
<gene>
    <name evidence="2" type="ORF">AMAG_16200</name>
</gene>
<feature type="region of interest" description="Disordered" evidence="1">
    <location>
        <begin position="58"/>
        <end position="87"/>
    </location>
</feature>
<keyword evidence="3" id="KW-1185">Reference proteome</keyword>
<sequence>MAADSPDFGAVDFVRYLVTSKWNVTHVLADRDELWASAAAAGYEVVVAIKPLEERDRQFAPPSTAPVAPERSPSPSPPAAAPAADSPTGLPVAVIRTMRLPYDPAAVLELTAALLRADPQFPSSGATVLDLGCGAGRDIMWLLHTFPDCLASAVGVDSWKGSCDRTAQAARVLAVTDRVQVVPARLDPFGAIKPAVPAWPTPFDWVLLHRFLPPRTFAPALHKFLNKPGAVVMLSTFQLPQGMELDEWMEKHETPTSLTNLLVPGELTRPLNARLLDRPDAEVIARASEWGWGFTKEAGYQVLRNETVVIADGRPLDWFVARKM</sequence>
<dbReference type="Gene3D" id="3.40.50.150">
    <property type="entry name" value="Vaccinia Virus protein VP39"/>
    <property type="match status" value="1"/>
</dbReference>
<dbReference type="EMBL" id="GG745373">
    <property type="protein sequence ID" value="KNE71642.1"/>
    <property type="molecule type" value="Genomic_DNA"/>
</dbReference>
<organism evidence="2 3">
    <name type="scientific">Allomyces macrogynus (strain ATCC 38327)</name>
    <name type="common">Allomyces javanicus var. macrogynus</name>
    <dbReference type="NCBI Taxonomy" id="578462"/>
    <lineage>
        <taxon>Eukaryota</taxon>
        <taxon>Fungi</taxon>
        <taxon>Fungi incertae sedis</taxon>
        <taxon>Blastocladiomycota</taxon>
        <taxon>Blastocladiomycetes</taxon>
        <taxon>Blastocladiales</taxon>
        <taxon>Blastocladiaceae</taxon>
        <taxon>Allomyces</taxon>
    </lineage>
</organism>
<evidence type="ECO:0008006" key="4">
    <source>
        <dbReference type="Google" id="ProtNLM"/>
    </source>
</evidence>
<evidence type="ECO:0000256" key="1">
    <source>
        <dbReference type="SAM" id="MobiDB-lite"/>
    </source>
</evidence>
<protein>
    <recommendedName>
        <fullName evidence="4">Methyltransferase domain-containing protein</fullName>
    </recommendedName>
</protein>
<dbReference type="OrthoDB" id="74240at2759"/>
<accession>A0A0L0TA71</accession>
<name>A0A0L0TA71_ALLM3</name>
<reference evidence="2 3" key="1">
    <citation type="submission" date="2009-11" db="EMBL/GenBank/DDBJ databases">
        <title>Annotation of Allomyces macrogynus ATCC 38327.</title>
        <authorList>
            <consortium name="The Broad Institute Genome Sequencing Platform"/>
            <person name="Russ C."/>
            <person name="Cuomo C."/>
            <person name="Burger G."/>
            <person name="Gray M.W."/>
            <person name="Holland P.W.H."/>
            <person name="King N."/>
            <person name="Lang F.B.F."/>
            <person name="Roger A.J."/>
            <person name="Ruiz-Trillo I."/>
            <person name="Young S.K."/>
            <person name="Zeng Q."/>
            <person name="Gargeya S."/>
            <person name="Fitzgerald M."/>
            <person name="Haas B."/>
            <person name="Abouelleil A."/>
            <person name="Alvarado L."/>
            <person name="Arachchi H.M."/>
            <person name="Berlin A."/>
            <person name="Chapman S.B."/>
            <person name="Gearin G."/>
            <person name="Goldberg J."/>
            <person name="Griggs A."/>
            <person name="Gujja S."/>
            <person name="Hansen M."/>
            <person name="Heiman D."/>
            <person name="Howarth C."/>
            <person name="Larimer J."/>
            <person name="Lui A."/>
            <person name="MacDonald P.J.P."/>
            <person name="McCowen C."/>
            <person name="Montmayeur A."/>
            <person name="Murphy C."/>
            <person name="Neiman D."/>
            <person name="Pearson M."/>
            <person name="Priest M."/>
            <person name="Roberts A."/>
            <person name="Saif S."/>
            <person name="Shea T."/>
            <person name="Sisk P."/>
            <person name="Stolte C."/>
            <person name="Sykes S."/>
            <person name="Wortman J."/>
            <person name="Nusbaum C."/>
            <person name="Birren B."/>
        </authorList>
    </citation>
    <scope>NUCLEOTIDE SEQUENCE [LARGE SCALE GENOMIC DNA]</scope>
    <source>
        <strain evidence="2 3">ATCC 38327</strain>
    </source>
</reference>
<evidence type="ECO:0000313" key="3">
    <source>
        <dbReference type="Proteomes" id="UP000054350"/>
    </source>
</evidence>
<dbReference type="AlphaFoldDB" id="A0A0L0TA71"/>
<dbReference type="InterPro" id="IPR029063">
    <property type="entry name" value="SAM-dependent_MTases_sf"/>
</dbReference>